<keyword evidence="2" id="KW-0456">Lyase</keyword>
<organism evidence="4">
    <name type="scientific">uncultured marine microorganism HF4000_APKG5H11</name>
    <dbReference type="NCBI Taxonomy" id="455550"/>
    <lineage>
        <taxon>unclassified sequences</taxon>
        <taxon>environmental samples</taxon>
    </lineage>
</organism>
<gene>
    <name evidence="4" type="ORF">ALOHA_HF4000APKG5H11ctg2g26</name>
</gene>
<dbReference type="InterPro" id="IPR001303">
    <property type="entry name" value="Aldolase_II/adducin_N"/>
</dbReference>
<dbReference type="PANTHER" id="PTHR22789">
    <property type="entry name" value="FUCULOSE PHOSPHATE ALDOLASE"/>
    <property type="match status" value="1"/>
</dbReference>
<dbReference type="Gene3D" id="3.40.225.10">
    <property type="entry name" value="Class II aldolase/adducin N-terminal domain"/>
    <property type="match status" value="1"/>
</dbReference>
<feature type="domain" description="Class II aldolase/adducin N-terminal" evidence="3">
    <location>
        <begin position="3"/>
        <end position="116"/>
    </location>
</feature>
<dbReference type="Pfam" id="PF00596">
    <property type="entry name" value="Aldolase_II"/>
    <property type="match status" value="1"/>
</dbReference>
<dbReference type="AlphaFoldDB" id="B3T8J9"/>
<dbReference type="GO" id="GO:0046872">
    <property type="term" value="F:metal ion binding"/>
    <property type="evidence" value="ECO:0007669"/>
    <property type="project" value="UniProtKB-KW"/>
</dbReference>
<evidence type="ECO:0000313" key="4">
    <source>
        <dbReference type="EMBL" id="ABZ08908.1"/>
    </source>
</evidence>
<dbReference type="GO" id="GO:0019323">
    <property type="term" value="P:pentose catabolic process"/>
    <property type="evidence" value="ECO:0007669"/>
    <property type="project" value="TreeGrafter"/>
</dbReference>
<reference evidence="4" key="1">
    <citation type="journal article" date="2008" name="ISME J.">
        <title>Genomic patterns of recombination, clonal divergence and environment in marine microbial populations.</title>
        <authorList>
            <person name="Konstantinidis K.T."/>
            <person name="Delong E.F."/>
        </authorList>
    </citation>
    <scope>NUCLEOTIDE SEQUENCE</scope>
</reference>
<proteinExistence type="predicted"/>
<dbReference type="InterPro" id="IPR036409">
    <property type="entry name" value="Aldolase_II/adducin_N_sf"/>
</dbReference>
<dbReference type="EMBL" id="EU016639">
    <property type="protein sequence ID" value="ABZ08908.1"/>
    <property type="molecule type" value="Genomic_DNA"/>
</dbReference>
<sequence>MYTERPIHGGIYQAREDVMAIVHNHSPTVIPFSVTDTPLRPMFHLGAIIGSELPVWDIRDNFQDTNMLVTNMEQGRDLAACLGGRRVSLMRGHGCVIAGQTIREVVMASVYLQVNAGLLLQSLQLGEVKYLSPGEIEMMSDSQMRLTGQERAWEYWANRAGRG</sequence>
<dbReference type="GO" id="GO:0016832">
    <property type="term" value="F:aldehyde-lyase activity"/>
    <property type="evidence" value="ECO:0007669"/>
    <property type="project" value="TreeGrafter"/>
</dbReference>
<evidence type="ECO:0000256" key="2">
    <source>
        <dbReference type="ARBA" id="ARBA00023239"/>
    </source>
</evidence>
<dbReference type="SUPFAM" id="SSF53639">
    <property type="entry name" value="AraD/HMP-PK domain-like"/>
    <property type="match status" value="1"/>
</dbReference>
<evidence type="ECO:0000259" key="3">
    <source>
        <dbReference type="Pfam" id="PF00596"/>
    </source>
</evidence>
<dbReference type="PANTHER" id="PTHR22789:SF0">
    <property type="entry name" value="3-OXO-TETRONATE 4-PHOSPHATE DECARBOXYLASE-RELATED"/>
    <property type="match status" value="1"/>
</dbReference>
<name>B3T8J9_9ZZZZ</name>
<keyword evidence="1" id="KW-0479">Metal-binding</keyword>
<dbReference type="InterPro" id="IPR050197">
    <property type="entry name" value="Aldolase_class_II_sugar_metab"/>
</dbReference>
<evidence type="ECO:0000256" key="1">
    <source>
        <dbReference type="ARBA" id="ARBA00022723"/>
    </source>
</evidence>
<protein>
    <submittedName>
        <fullName evidence="4">Putative class II aldolase and adducin N-terminal domain protein</fullName>
    </submittedName>
</protein>
<accession>B3T8J9</accession>